<protein>
    <recommendedName>
        <fullName evidence="1">Peptidase S9 prolyl oligopeptidase catalytic domain-containing protein</fullName>
    </recommendedName>
</protein>
<dbReference type="RefSeq" id="WP_075250116.1">
    <property type="nucleotide sequence ID" value="NZ_MSGO01000051.1"/>
</dbReference>
<dbReference type="InterPro" id="IPR029058">
    <property type="entry name" value="AB_hydrolase_fold"/>
</dbReference>
<dbReference type="Proteomes" id="UP000185736">
    <property type="component" value="Unassembled WGS sequence"/>
</dbReference>
<evidence type="ECO:0000313" key="3">
    <source>
        <dbReference type="Proteomes" id="UP000185736"/>
    </source>
</evidence>
<dbReference type="AlphaFoldDB" id="A0A1Q8HYL1"/>
<dbReference type="SUPFAM" id="SSF53474">
    <property type="entry name" value="alpha/beta-Hydrolases"/>
    <property type="match status" value="1"/>
</dbReference>
<dbReference type="EMBL" id="MSGO01000051">
    <property type="protein sequence ID" value="OLL13946.1"/>
    <property type="molecule type" value="Genomic_DNA"/>
</dbReference>
<reference evidence="2 3" key="1">
    <citation type="submission" date="2016-12" db="EMBL/GenBank/DDBJ databases">
        <title>Genomic comparison of strains in the 'Actinomyces naeslundii' group.</title>
        <authorList>
            <person name="Mughal S.R."/>
            <person name="Do T."/>
            <person name="Gilbert S.C."/>
            <person name="Witherden E.A."/>
            <person name="Didelot X."/>
            <person name="Beighton D."/>
        </authorList>
    </citation>
    <scope>NUCLEOTIDE SEQUENCE [LARGE SCALE GENOMIC DNA]</scope>
    <source>
        <strain evidence="2 3">S64C</strain>
    </source>
</reference>
<feature type="domain" description="Peptidase S9 prolyl oligopeptidase catalytic" evidence="1">
    <location>
        <begin position="523"/>
        <end position="659"/>
    </location>
</feature>
<gene>
    <name evidence="2" type="ORF">BKH32_11200</name>
</gene>
<dbReference type="Pfam" id="PF00326">
    <property type="entry name" value="Peptidase_S9"/>
    <property type="match status" value="1"/>
</dbReference>
<dbReference type="GO" id="GO:0006508">
    <property type="term" value="P:proteolysis"/>
    <property type="evidence" value="ECO:0007669"/>
    <property type="project" value="InterPro"/>
</dbReference>
<evidence type="ECO:0000259" key="1">
    <source>
        <dbReference type="Pfam" id="PF00326"/>
    </source>
</evidence>
<sequence>MSTTVTPLPIEHLPIEHQREGLNRLSIHTLVDHRTGTRAVLEAPVFRTSPRTRMNLLRYRGVTYDRQSGDVVTSPVPHGYLGTVSAGHPFLFSERGDGLPLPFGPRGWVLSTWQDDGRVEVSACDEVGTTASRWGTSTRSLLGLRPNPAGSTRLWRFGDHVVWLRQKYQPSEVVTRHSGDAEPWPDALVEEFFTSSLCTVMLDDAPLPGVPQGSVVLLEAGSPFLIGVASTPEELAAFMREDHVPHYLVDLHDGKSREDREGKSPSSVSLIGDLPRGSVAHRSLGGRSTVVFTERLVDETISYSAEDGSVIATVADGVSHYTGVPGLTGVWVELGTPHVLRWAGGSWTSDSSIDRILPGGADDNVQVITADGSHRLVGIGGAAEATDAPQASSSPILWCPSSDDPTGNVSGTVITRVLPERTVDITLTESTRGSVPLVWFDSSWALPIEASEPAPIDLGSLQPDSVRWCHAGSRPVVRVGIDYQALAEVRADDILAELHLAWEAALGVIAAELPKSPIPPFLGGHSFGAALAAVSVLRGTSSPRGVLLRSGAYDRYATPSGFEHDRRTAASDPSLYSMMTILPSTRAHRDIPFLLTCGDSDENSATTPEQSLYLYENLLVADADVTLSVFPGEGHVFSSRQSIVDRRRLEETWMSERIQSPQQSHHQ</sequence>
<dbReference type="InterPro" id="IPR001375">
    <property type="entry name" value="Peptidase_S9_cat"/>
</dbReference>
<name>A0A1Q8HYL1_9ACTO</name>
<comment type="caution">
    <text evidence="2">The sequence shown here is derived from an EMBL/GenBank/DDBJ whole genome shotgun (WGS) entry which is preliminary data.</text>
</comment>
<accession>A0A1Q8HYL1</accession>
<dbReference type="GO" id="GO:0008236">
    <property type="term" value="F:serine-type peptidase activity"/>
    <property type="evidence" value="ECO:0007669"/>
    <property type="project" value="InterPro"/>
</dbReference>
<proteinExistence type="predicted"/>
<evidence type="ECO:0000313" key="2">
    <source>
        <dbReference type="EMBL" id="OLL13946.1"/>
    </source>
</evidence>
<organism evidence="2 3">
    <name type="scientific">Actinomyces oris</name>
    <dbReference type="NCBI Taxonomy" id="544580"/>
    <lineage>
        <taxon>Bacteria</taxon>
        <taxon>Bacillati</taxon>
        <taxon>Actinomycetota</taxon>
        <taxon>Actinomycetes</taxon>
        <taxon>Actinomycetales</taxon>
        <taxon>Actinomycetaceae</taxon>
        <taxon>Actinomyces</taxon>
    </lineage>
</organism>
<dbReference type="Gene3D" id="3.40.50.1820">
    <property type="entry name" value="alpha/beta hydrolase"/>
    <property type="match status" value="1"/>
</dbReference>